<dbReference type="PANTHER" id="PTHR11012">
    <property type="entry name" value="PROTEIN KINASE-LIKE DOMAIN-CONTAINING"/>
    <property type="match status" value="1"/>
</dbReference>
<dbReference type="Pfam" id="PF01636">
    <property type="entry name" value="APH"/>
    <property type="match status" value="1"/>
</dbReference>
<dbReference type="AlphaFoldDB" id="A0A3N4HT25"/>
<dbReference type="EMBL" id="ML119733">
    <property type="protein sequence ID" value="RPA77003.1"/>
    <property type="molecule type" value="Genomic_DNA"/>
</dbReference>
<organism evidence="2 3">
    <name type="scientific">Ascobolus immersus RN42</name>
    <dbReference type="NCBI Taxonomy" id="1160509"/>
    <lineage>
        <taxon>Eukaryota</taxon>
        <taxon>Fungi</taxon>
        <taxon>Dikarya</taxon>
        <taxon>Ascomycota</taxon>
        <taxon>Pezizomycotina</taxon>
        <taxon>Pezizomycetes</taxon>
        <taxon>Pezizales</taxon>
        <taxon>Ascobolaceae</taxon>
        <taxon>Ascobolus</taxon>
    </lineage>
</organism>
<proteinExistence type="predicted"/>
<sequence>MSTSNSDFDLTTADGMRQFLSTVLPHNISAPLELLSGGSSKYIFRVCFEQPSQPSVIAIHASQFSAGHPGFRLPQSRLKTEFMLSQVLSAPSTGFGPVRVDLDGGLTVGVPTTYQYFEDHAVMIVEDVKDSITLKAALIDTHTRSSLSALKAGAIGSSLGQFASELHNLGRSADNKSALQLRADWDENVEAKEISFTVFYDWLMKAANEIQTGSLATEEMKELIEKVKDFMREEMFEKRDSWTIVHGDFWTGNVLVPCDLVEPTRQDVKHKLEKKINIVDWELCKLAPPHFDLGQMVAELYLPYHFYENENGIQMIEGFLRSYTANIPNETGNPSSQLGEYEEGKVDLAFKSMMHFGGHLVTWPRITGWPDEGGKIESVIELGAEYLRKGWERDVDFLMDSIFKALVMK</sequence>
<dbReference type="Gene3D" id="3.30.200.20">
    <property type="entry name" value="Phosphorylase Kinase, domain 1"/>
    <property type="match status" value="1"/>
</dbReference>
<dbReference type="STRING" id="1160509.A0A3N4HT25"/>
<evidence type="ECO:0000313" key="3">
    <source>
        <dbReference type="Proteomes" id="UP000275078"/>
    </source>
</evidence>
<gene>
    <name evidence="2" type="ORF">BJ508DRAFT_417326</name>
</gene>
<feature type="domain" description="Aminoglycoside phosphotransferase" evidence="1">
    <location>
        <begin position="146"/>
        <end position="324"/>
    </location>
</feature>
<keyword evidence="3" id="KW-1185">Reference proteome</keyword>
<dbReference type="Proteomes" id="UP000275078">
    <property type="component" value="Unassembled WGS sequence"/>
</dbReference>
<dbReference type="InterPro" id="IPR002575">
    <property type="entry name" value="Aminoglycoside_PTrfase"/>
</dbReference>
<name>A0A3N4HT25_ASCIM</name>
<protein>
    <recommendedName>
        <fullName evidence="1">Aminoglycoside phosphotransferase domain-containing protein</fullName>
    </recommendedName>
</protein>
<dbReference type="Gene3D" id="3.90.1200.10">
    <property type="match status" value="1"/>
</dbReference>
<accession>A0A3N4HT25</accession>
<dbReference type="OrthoDB" id="25129at2759"/>
<evidence type="ECO:0000259" key="1">
    <source>
        <dbReference type="Pfam" id="PF01636"/>
    </source>
</evidence>
<reference evidence="2 3" key="1">
    <citation type="journal article" date="2018" name="Nat. Ecol. Evol.">
        <title>Pezizomycetes genomes reveal the molecular basis of ectomycorrhizal truffle lifestyle.</title>
        <authorList>
            <person name="Murat C."/>
            <person name="Payen T."/>
            <person name="Noel B."/>
            <person name="Kuo A."/>
            <person name="Morin E."/>
            <person name="Chen J."/>
            <person name="Kohler A."/>
            <person name="Krizsan K."/>
            <person name="Balestrini R."/>
            <person name="Da Silva C."/>
            <person name="Montanini B."/>
            <person name="Hainaut M."/>
            <person name="Levati E."/>
            <person name="Barry K.W."/>
            <person name="Belfiori B."/>
            <person name="Cichocki N."/>
            <person name="Clum A."/>
            <person name="Dockter R.B."/>
            <person name="Fauchery L."/>
            <person name="Guy J."/>
            <person name="Iotti M."/>
            <person name="Le Tacon F."/>
            <person name="Lindquist E.A."/>
            <person name="Lipzen A."/>
            <person name="Malagnac F."/>
            <person name="Mello A."/>
            <person name="Molinier V."/>
            <person name="Miyauchi S."/>
            <person name="Poulain J."/>
            <person name="Riccioni C."/>
            <person name="Rubini A."/>
            <person name="Sitrit Y."/>
            <person name="Splivallo R."/>
            <person name="Traeger S."/>
            <person name="Wang M."/>
            <person name="Zifcakova L."/>
            <person name="Wipf D."/>
            <person name="Zambonelli A."/>
            <person name="Paolocci F."/>
            <person name="Nowrousian M."/>
            <person name="Ottonello S."/>
            <person name="Baldrian P."/>
            <person name="Spatafora J.W."/>
            <person name="Henrissat B."/>
            <person name="Nagy L.G."/>
            <person name="Aury J.M."/>
            <person name="Wincker P."/>
            <person name="Grigoriev I.V."/>
            <person name="Bonfante P."/>
            <person name="Martin F.M."/>
        </authorList>
    </citation>
    <scope>NUCLEOTIDE SEQUENCE [LARGE SCALE GENOMIC DNA]</scope>
    <source>
        <strain evidence="2 3">RN42</strain>
    </source>
</reference>
<dbReference type="InterPro" id="IPR011009">
    <property type="entry name" value="Kinase-like_dom_sf"/>
</dbReference>
<dbReference type="PANTHER" id="PTHR11012:SF30">
    <property type="entry name" value="PROTEIN KINASE-LIKE DOMAIN-CONTAINING"/>
    <property type="match status" value="1"/>
</dbReference>
<dbReference type="SUPFAM" id="SSF56112">
    <property type="entry name" value="Protein kinase-like (PK-like)"/>
    <property type="match status" value="1"/>
</dbReference>
<evidence type="ECO:0000313" key="2">
    <source>
        <dbReference type="EMBL" id="RPA77003.1"/>
    </source>
</evidence>